<reference evidence="8 9" key="1">
    <citation type="journal article" date="2018" name="Int. J. Syst. Evol. Microbiol.">
        <title>Mesosutterella multiformis gen. nov., sp. nov., a member of the family Sutterellaceae and Sutterella megalosphaeroides sp. nov., isolated from human faeces.</title>
        <authorList>
            <person name="Sakamoto M."/>
            <person name="Ikeyama N."/>
            <person name="Kunihiro T."/>
            <person name="Iino T."/>
            <person name="Yuki M."/>
            <person name="Ohkuma M."/>
        </authorList>
    </citation>
    <scope>NUCLEOTIDE SEQUENCE [LARGE SCALE GENOMIC DNA]</scope>
    <source>
        <strain evidence="8 9">6FBBBH3</strain>
    </source>
</reference>
<gene>
    <name evidence="8" type="primary">nfnB_1</name>
    <name evidence="8" type="ORF">SUTMEG_18260</name>
</gene>
<dbReference type="AlphaFoldDB" id="A0A2Z6IBJ7"/>
<sequence>MSDVENLLARMRSRYTAKHYDPARRIPDDRLDALLEVLRLAPSSVNIQPWHFYVVRSPEAKARLMPSVKDFNAERVRDADCVIVFAIEKDLTNPAYLDRLLEAEKADGRFAPGTAFEDIDALRRGAVLNYCRTEASGERWASEQAHIALGFATLAAAELGIDSTVLGGLFFDRFDEDFGLRAEKRRSVVALALGYRAENDSNAMRPKSRFPKDAVVTML</sequence>
<dbReference type="Gene3D" id="3.40.109.10">
    <property type="entry name" value="NADH Oxidase"/>
    <property type="match status" value="1"/>
</dbReference>
<dbReference type="PANTHER" id="PTHR43673">
    <property type="entry name" value="NAD(P)H NITROREDUCTASE YDGI-RELATED"/>
    <property type="match status" value="1"/>
</dbReference>
<dbReference type="SUPFAM" id="SSF55469">
    <property type="entry name" value="FMN-dependent nitroreductase-like"/>
    <property type="match status" value="1"/>
</dbReference>
<dbReference type="GO" id="GO:0016491">
    <property type="term" value="F:oxidoreductase activity"/>
    <property type="evidence" value="ECO:0007669"/>
    <property type="project" value="UniProtKB-KW"/>
</dbReference>
<evidence type="ECO:0000313" key="8">
    <source>
        <dbReference type="EMBL" id="BBF23935.1"/>
    </source>
</evidence>
<name>A0A2Z6IBJ7_9BURK</name>
<dbReference type="PANTHER" id="PTHR43673:SF2">
    <property type="entry name" value="NITROREDUCTASE"/>
    <property type="match status" value="1"/>
</dbReference>
<evidence type="ECO:0000256" key="5">
    <source>
        <dbReference type="ARBA" id="ARBA00022857"/>
    </source>
</evidence>
<protein>
    <submittedName>
        <fullName evidence="8">NAD(P)H nitroreductase</fullName>
    </submittedName>
</protein>
<dbReference type="KEGG" id="sutt:SUTMEG_18260"/>
<evidence type="ECO:0000259" key="7">
    <source>
        <dbReference type="Pfam" id="PF00881"/>
    </source>
</evidence>
<organism evidence="8 9">
    <name type="scientific">Sutterella megalosphaeroides</name>
    <dbReference type="NCBI Taxonomy" id="2494234"/>
    <lineage>
        <taxon>Bacteria</taxon>
        <taxon>Pseudomonadati</taxon>
        <taxon>Pseudomonadota</taxon>
        <taxon>Betaproteobacteria</taxon>
        <taxon>Burkholderiales</taxon>
        <taxon>Sutterellaceae</taxon>
        <taxon>Sutterella</taxon>
    </lineage>
</organism>
<keyword evidence="3" id="KW-0285">Flavoprotein</keyword>
<dbReference type="InterPro" id="IPR000415">
    <property type="entry name" value="Nitroreductase-like"/>
</dbReference>
<evidence type="ECO:0000256" key="4">
    <source>
        <dbReference type="ARBA" id="ARBA00022643"/>
    </source>
</evidence>
<evidence type="ECO:0000256" key="1">
    <source>
        <dbReference type="ARBA" id="ARBA00001917"/>
    </source>
</evidence>
<accession>A0A2Z6IBJ7</accession>
<dbReference type="Proteomes" id="UP000271003">
    <property type="component" value="Chromosome"/>
</dbReference>
<comment type="similarity">
    <text evidence="2">Belongs to the nitroreductase family.</text>
</comment>
<keyword evidence="4" id="KW-0288">FMN</keyword>
<comment type="cofactor">
    <cofactor evidence="1">
        <name>FMN</name>
        <dbReference type="ChEBI" id="CHEBI:58210"/>
    </cofactor>
</comment>
<dbReference type="OrthoDB" id="9809288at2"/>
<evidence type="ECO:0000313" key="9">
    <source>
        <dbReference type="Proteomes" id="UP000271003"/>
    </source>
</evidence>
<dbReference type="CDD" id="cd02149">
    <property type="entry name" value="NfsB-like"/>
    <property type="match status" value="1"/>
</dbReference>
<proteinExistence type="inferred from homology"/>
<keyword evidence="5" id="KW-0521">NADP</keyword>
<keyword evidence="6" id="KW-0560">Oxidoreductase</keyword>
<dbReference type="InterPro" id="IPR029479">
    <property type="entry name" value="Nitroreductase"/>
</dbReference>
<dbReference type="RefSeq" id="WP_120177491.1">
    <property type="nucleotide sequence ID" value="NZ_AP018786.1"/>
</dbReference>
<evidence type="ECO:0000256" key="3">
    <source>
        <dbReference type="ARBA" id="ARBA00022630"/>
    </source>
</evidence>
<dbReference type="InterPro" id="IPR033878">
    <property type="entry name" value="NfsB-like"/>
</dbReference>
<evidence type="ECO:0000256" key="6">
    <source>
        <dbReference type="ARBA" id="ARBA00023002"/>
    </source>
</evidence>
<evidence type="ECO:0000256" key="2">
    <source>
        <dbReference type="ARBA" id="ARBA00007118"/>
    </source>
</evidence>
<dbReference type="EMBL" id="AP018786">
    <property type="protein sequence ID" value="BBF23935.1"/>
    <property type="molecule type" value="Genomic_DNA"/>
</dbReference>
<feature type="domain" description="Nitroreductase" evidence="7">
    <location>
        <begin position="12"/>
        <end position="195"/>
    </location>
</feature>
<keyword evidence="9" id="KW-1185">Reference proteome</keyword>
<dbReference type="Pfam" id="PF00881">
    <property type="entry name" value="Nitroreductase"/>
    <property type="match status" value="1"/>
</dbReference>